<accession>A0ABW0SQV5</accession>
<proteinExistence type="predicted"/>
<gene>
    <name evidence="1" type="ORF">ACFPN1_15020</name>
</gene>
<comment type="caution">
    <text evidence="1">The sequence shown here is derived from an EMBL/GenBank/DDBJ whole genome shotgun (WGS) entry which is preliminary data.</text>
</comment>
<evidence type="ECO:0000313" key="2">
    <source>
        <dbReference type="Proteomes" id="UP001596036"/>
    </source>
</evidence>
<sequence length="141" mass="15268">MHYKHWLGLAALVTGLSACGGPARFAIQGYQGPVRPVAETFTVRSQNGYMKLLKLDGNKGHFIPIASGPGAYAGFDVSLLPGKHQLEVYCWIDGYPYSTYSDNQIVEVEGQPGETLEVSCTPLGDRFHFGVRNVAPPQGVN</sequence>
<evidence type="ECO:0008006" key="3">
    <source>
        <dbReference type="Google" id="ProtNLM"/>
    </source>
</evidence>
<evidence type="ECO:0000313" key="1">
    <source>
        <dbReference type="EMBL" id="MFC5571374.1"/>
    </source>
</evidence>
<organism evidence="1 2">
    <name type="scientific">Lysobacter yangpyeongensis</name>
    <dbReference type="NCBI Taxonomy" id="346182"/>
    <lineage>
        <taxon>Bacteria</taxon>
        <taxon>Pseudomonadati</taxon>
        <taxon>Pseudomonadota</taxon>
        <taxon>Gammaproteobacteria</taxon>
        <taxon>Lysobacterales</taxon>
        <taxon>Lysobacteraceae</taxon>
        <taxon>Lysobacter</taxon>
    </lineage>
</organism>
<dbReference type="RefSeq" id="WP_386755985.1">
    <property type="nucleotide sequence ID" value="NZ_JBHSNM010000007.1"/>
</dbReference>
<protein>
    <recommendedName>
        <fullName evidence="3">Lipoprotein</fullName>
    </recommendedName>
</protein>
<reference evidence="2" key="1">
    <citation type="journal article" date="2019" name="Int. J. Syst. Evol. Microbiol.">
        <title>The Global Catalogue of Microorganisms (GCM) 10K type strain sequencing project: providing services to taxonomists for standard genome sequencing and annotation.</title>
        <authorList>
            <consortium name="The Broad Institute Genomics Platform"/>
            <consortium name="The Broad Institute Genome Sequencing Center for Infectious Disease"/>
            <person name="Wu L."/>
            <person name="Ma J."/>
        </authorList>
    </citation>
    <scope>NUCLEOTIDE SEQUENCE [LARGE SCALE GENOMIC DNA]</scope>
    <source>
        <strain evidence="2">KACC 11407</strain>
    </source>
</reference>
<keyword evidence="2" id="KW-1185">Reference proteome</keyword>
<dbReference type="EMBL" id="JBHSNM010000007">
    <property type="protein sequence ID" value="MFC5571374.1"/>
    <property type="molecule type" value="Genomic_DNA"/>
</dbReference>
<dbReference type="PROSITE" id="PS51257">
    <property type="entry name" value="PROKAR_LIPOPROTEIN"/>
    <property type="match status" value="1"/>
</dbReference>
<name>A0ABW0SQV5_9GAMM</name>
<dbReference type="Proteomes" id="UP001596036">
    <property type="component" value="Unassembled WGS sequence"/>
</dbReference>